<dbReference type="Pfam" id="PF00383">
    <property type="entry name" value="dCMP_cyt_deam_1"/>
    <property type="match status" value="1"/>
</dbReference>
<dbReference type="Proteomes" id="UP001162891">
    <property type="component" value="Chromosome"/>
</dbReference>
<evidence type="ECO:0000256" key="3">
    <source>
        <dbReference type="ARBA" id="ARBA00006576"/>
    </source>
</evidence>
<evidence type="ECO:0000256" key="10">
    <source>
        <dbReference type="ARBA" id="ARBA00049252"/>
    </source>
</evidence>
<evidence type="ECO:0000256" key="5">
    <source>
        <dbReference type="ARBA" id="ARBA00018266"/>
    </source>
</evidence>
<dbReference type="InterPro" id="IPR050202">
    <property type="entry name" value="Cyt/Deoxycyt_deaminase"/>
</dbReference>
<evidence type="ECO:0000256" key="4">
    <source>
        <dbReference type="ARBA" id="ARBA00012783"/>
    </source>
</evidence>
<organism evidence="14 15">
    <name type="scientific">Anaeromyxobacter oryzae</name>
    <dbReference type="NCBI Taxonomy" id="2918170"/>
    <lineage>
        <taxon>Bacteria</taxon>
        <taxon>Pseudomonadati</taxon>
        <taxon>Myxococcota</taxon>
        <taxon>Myxococcia</taxon>
        <taxon>Myxococcales</taxon>
        <taxon>Cystobacterineae</taxon>
        <taxon>Anaeromyxobacteraceae</taxon>
        <taxon>Anaeromyxobacter</taxon>
    </lineage>
</organism>
<dbReference type="PANTHER" id="PTHR11644">
    <property type="entry name" value="CYTIDINE DEAMINASE"/>
    <property type="match status" value="1"/>
</dbReference>
<evidence type="ECO:0000256" key="8">
    <source>
        <dbReference type="ARBA" id="ARBA00022833"/>
    </source>
</evidence>
<comment type="similarity">
    <text evidence="3 12">Belongs to the cytidine and deoxycytidylate deaminase family.</text>
</comment>
<dbReference type="EC" id="3.5.4.5" evidence="4 12"/>
<evidence type="ECO:0000256" key="11">
    <source>
        <dbReference type="ARBA" id="ARBA00049558"/>
    </source>
</evidence>
<evidence type="ECO:0000313" key="15">
    <source>
        <dbReference type="Proteomes" id="UP001162891"/>
    </source>
</evidence>
<comment type="cofactor">
    <cofactor evidence="1 12">
        <name>Zn(2+)</name>
        <dbReference type="ChEBI" id="CHEBI:29105"/>
    </cofactor>
</comment>
<dbReference type="PROSITE" id="PS00903">
    <property type="entry name" value="CYT_DCMP_DEAMINASES_1"/>
    <property type="match status" value="1"/>
</dbReference>
<gene>
    <name evidence="14" type="ORF">AMOR_32660</name>
</gene>
<dbReference type="InterPro" id="IPR016192">
    <property type="entry name" value="APOBEC/CMP_deaminase_Zn-bd"/>
</dbReference>
<dbReference type="SUPFAM" id="SSF53927">
    <property type="entry name" value="Cytidine deaminase-like"/>
    <property type="match status" value="1"/>
</dbReference>
<accession>A0ABM7WXM1</accession>
<protein>
    <recommendedName>
        <fullName evidence="5 12">Cytidine deaminase</fullName>
        <ecNumber evidence="4 12">3.5.4.5</ecNumber>
    </recommendedName>
    <alternativeName>
        <fullName evidence="9 12">Cytidine aminohydrolase</fullName>
    </alternativeName>
</protein>
<name>A0ABM7WXM1_9BACT</name>
<dbReference type="NCBIfam" id="TIGR01354">
    <property type="entry name" value="cyt_deam_tetra"/>
    <property type="match status" value="1"/>
</dbReference>
<keyword evidence="15" id="KW-1185">Reference proteome</keyword>
<evidence type="ECO:0000256" key="9">
    <source>
        <dbReference type="ARBA" id="ARBA00032005"/>
    </source>
</evidence>
<reference evidence="15" key="1">
    <citation type="journal article" date="2022" name="Int. J. Syst. Evol. Microbiol.">
        <title>Anaeromyxobacter oryzae sp. nov., Anaeromyxobacter diazotrophicus sp. nov. and Anaeromyxobacter paludicola sp. nov., isolated from paddy soils.</title>
        <authorList>
            <person name="Itoh H."/>
            <person name="Xu Z."/>
            <person name="Mise K."/>
            <person name="Masuda Y."/>
            <person name="Ushijima N."/>
            <person name="Hayakawa C."/>
            <person name="Shiratori Y."/>
            <person name="Senoo K."/>
        </authorList>
    </citation>
    <scope>NUCLEOTIDE SEQUENCE [LARGE SCALE GENOMIC DNA]</scope>
    <source>
        <strain evidence="15">Red232</strain>
    </source>
</reference>
<comment type="catalytic activity">
    <reaction evidence="11 12">
        <text>cytidine + H2O + H(+) = uridine + NH4(+)</text>
        <dbReference type="Rhea" id="RHEA:16069"/>
        <dbReference type="ChEBI" id="CHEBI:15377"/>
        <dbReference type="ChEBI" id="CHEBI:15378"/>
        <dbReference type="ChEBI" id="CHEBI:16704"/>
        <dbReference type="ChEBI" id="CHEBI:17562"/>
        <dbReference type="ChEBI" id="CHEBI:28938"/>
        <dbReference type="EC" id="3.5.4.5"/>
    </reaction>
</comment>
<dbReference type="InterPro" id="IPR002125">
    <property type="entry name" value="CMP_dCMP_dom"/>
</dbReference>
<evidence type="ECO:0000256" key="2">
    <source>
        <dbReference type="ARBA" id="ARBA00003949"/>
    </source>
</evidence>
<evidence type="ECO:0000256" key="7">
    <source>
        <dbReference type="ARBA" id="ARBA00022801"/>
    </source>
</evidence>
<dbReference type="PANTHER" id="PTHR11644:SF2">
    <property type="entry name" value="CYTIDINE DEAMINASE"/>
    <property type="match status" value="1"/>
</dbReference>
<evidence type="ECO:0000259" key="13">
    <source>
        <dbReference type="PROSITE" id="PS51747"/>
    </source>
</evidence>
<proteinExistence type="inferred from homology"/>
<dbReference type="InterPro" id="IPR016193">
    <property type="entry name" value="Cytidine_deaminase-like"/>
</dbReference>
<evidence type="ECO:0000313" key="14">
    <source>
        <dbReference type="EMBL" id="BDG04270.1"/>
    </source>
</evidence>
<dbReference type="InterPro" id="IPR006262">
    <property type="entry name" value="Cyt_deam_tetra"/>
</dbReference>
<evidence type="ECO:0000256" key="12">
    <source>
        <dbReference type="RuleBase" id="RU364006"/>
    </source>
</evidence>
<dbReference type="EMBL" id="AP025591">
    <property type="protein sequence ID" value="BDG04270.1"/>
    <property type="molecule type" value="Genomic_DNA"/>
</dbReference>
<sequence length="135" mass="13655">MRRSRDQGSAALAAAARAARGRAYAPYSRFRVGAAVRAGGSIHSGCNVENASYGLTVCAERVAVAGAVAAGARRLEAVAVASGTTPPTPPCGMCLQTLAEFAGPDLPVLLVGARGARVETTLGALLPSAFGRRFL</sequence>
<keyword evidence="7 12" id="KW-0378">Hydrolase</keyword>
<dbReference type="PROSITE" id="PS51747">
    <property type="entry name" value="CYT_DCMP_DEAMINASES_2"/>
    <property type="match status" value="1"/>
</dbReference>
<dbReference type="NCBIfam" id="NF004064">
    <property type="entry name" value="PRK05578.1"/>
    <property type="match status" value="1"/>
</dbReference>
<comment type="catalytic activity">
    <reaction evidence="10 12">
        <text>2'-deoxycytidine + H2O + H(+) = 2'-deoxyuridine + NH4(+)</text>
        <dbReference type="Rhea" id="RHEA:13433"/>
        <dbReference type="ChEBI" id="CHEBI:15377"/>
        <dbReference type="ChEBI" id="CHEBI:15378"/>
        <dbReference type="ChEBI" id="CHEBI:15698"/>
        <dbReference type="ChEBI" id="CHEBI:16450"/>
        <dbReference type="ChEBI" id="CHEBI:28938"/>
        <dbReference type="EC" id="3.5.4.5"/>
    </reaction>
</comment>
<evidence type="ECO:0000256" key="6">
    <source>
        <dbReference type="ARBA" id="ARBA00022723"/>
    </source>
</evidence>
<dbReference type="RefSeq" id="WP_248352633.1">
    <property type="nucleotide sequence ID" value="NZ_AP025591.1"/>
</dbReference>
<dbReference type="CDD" id="cd01283">
    <property type="entry name" value="cytidine_deaminase"/>
    <property type="match status" value="1"/>
</dbReference>
<evidence type="ECO:0000256" key="1">
    <source>
        <dbReference type="ARBA" id="ARBA00001947"/>
    </source>
</evidence>
<dbReference type="Gene3D" id="3.40.140.10">
    <property type="entry name" value="Cytidine Deaminase, domain 2"/>
    <property type="match status" value="1"/>
</dbReference>
<comment type="function">
    <text evidence="2 12">This enzyme scavenges exogenous and endogenous cytidine and 2'-deoxycytidine for UMP synthesis.</text>
</comment>
<feature type="domain" description="CMP/dCMP-type deaminase" evidence="13">
    <location>
        <begin position="7"/>
        <end position="133"/>
    </location>
</feature>
<keyword evidence="6 12" id="KW-0479">Metal-binding</keyword>
<keyword evidence="8 12" id="KW-0862">Zinc</keyword>